<dbReference type="Pfam" id="PF04616">
    <property type="entry name" value="Glyco_hydro_43"/>
    <property type="match status" value="1"/>
</dbReference>
<dbReference type="EMBL" id="JAPDFR010000005">
    <property type="protein sequence ID" value="KAK0386547.1"/>
    <property type="molecule type" value="Genomic_DNA"/>
</dbReference>
<dbReference type="PANTHER" id="PTHR42812">
    <property type="entry name" value="BETA-XYLOSIDASE"/>
    <property type="match status" value="1"/>
</dbReference>
<accession>A0AA39GI71</accession>
<evidence type="ECO:0000256" key="3">
    <source>
        <dbReference type="ARBA" id="ARBA00023295"/>
    </source>
</evidence>
<dbReference type="InterPro" id="IPR051795">
    <property type="entry name" value="Glycosyl_Hydrlase_43"/>
</dbReference>
<dbReference type="PANTHER" id="PTHR42812:SF12">
    <property type="entry name" value="BETA-XYLOSIDASE-RELATED"/>
    <property type="match status" value="1"/>
</dbReference>
<comment type="similarity">
    <text evidence="1 6">Belongs to the glycosyl hydrolase 43 family.</text>
</comment>
<dbReference type="SUPFAM" id="SSF75005">
    <property type="entry name" value="Arabinanase/levansucrase/invertase"/>
    <property type="match status" value="1"/>
</dbReference>
<evidence type="ECO:0000256" key="4">
    <source>
        <dbReference type="PIRSR" id="PIRSR606710-1"/>
    </source>
</evidence>
<evidence type="ECO:0000256" key="6">
    <source>
        <dbReference type="RuleBase" id="RU361187"/>
    </source>
</evidence>
<dbReference type="InterPro" id="IPR041542">
    <property type="entry name" value="GH43_C2"/>
</dbReference>
<feature type="domain" description="Beta-xylosidase C-terminal Concanavalin A-like" evidence="7">
    <location>
        <begin position="328"/>
        <end position="508"/>
    </location>
</feature>
<dbReference type="CDD" id="cd18617">
    <property type="entry name" value="GH43_XynB-like"/>
    <property type="match status" value="1"/>
</dbReference>
<evidence type="ECO:0000256" key="1">
    <source>
        <dbReference type="ARBA" id="ARBA00009865"/>
    </source>
</evidence>
<feature type="active site" description="Proton acceptor" evidence="4">
    <location>
        <position position="14"/>
    </location>
</feature>
<keyword evidence="9" id="KW-1185">Reference proteome</keyword>
<name>A0AA39GI71_SARSR</name>
<evidence type="ECO:0000313" key="8">
    <source>
        <dbReference type="EMBL" id="KAK0386547.1"/>
    </source>
</evidence>
<dbReference type="AlphaFoldDB" id="A0AA39GI71"/>
<feature type="site" description="Important for catalytic activity, responsible for pKa modulation of the active site Glu and correct orientation of both the proton donor and substrate" evidence="5">
    <location>
        <position position="143"/>
    </location>
</feature>
<keyword evidence="3 6" id="KW-0326">Glycosidase</keyword>
<dbReference type="InterPro" id="IPR013320">
    <property type="entry name" value="ConA-like_dom_sf"/>
</dbReference>
<dbReference type="Proteomes" id="UP001175261">
    <property type="component" value="Unassembled WGS sequence"/>
</dbReference>
<proteinExistence type="inferred from homology"/>
<gene>
    <name evidence="8" type="ORF">NLU13_6382</name>
</gene>
<evidence type="ECO:0000313" key="9">
    <source>
        <dbReference type="Proteomes" id="UP001175261"/>
    </source>
</evidence>
<dbReference type="GO" id="GO:0004553">
    <property type="term" value="F:hydrolase activity, hydrolyzing O-glycosyl compounds"/>
    <property type="evidence" value="ECO:0007669"/>
    <property type="project" value="InterPro"/>
</dbReference>
<dbReference type="InterPro" id="IPR006710">
    <property type="entry name" value="Glyco_hydro_43"/>
</dbReference>
<protein>
    <recommendedName>
        <fullName evidence="7">Beta-xylosidase C-terminal Concanavalin A-like domain-containing protein</fullName>
    </recommendedName>
</protein>
<sequence>MATVNPIIPGFAPDPSIVRVNDTYYLVTSTFQFFPGLPIFESKDLVSWVQIGNALHKPSQADLSKTAAKLSLWQKRELMVGNRGLYAPTIRYHNGTFYIICFNVTEGTEGEQSDVEFQFIITTTDIYSNQWTDPVFFQFKGGDPSLFFEGGRAYVQIANAADTTIHQFEIDVATGKKLTESREILPHSGRKWAESPHIYKRGGYYYLLIAEGGCFEHHMISIARSSDLWGPYEPHPLNPILTAFETSNYIQHIGHADFVEDTNGDWWAVCLGVRKRDDCYALGRETFLTPVDWVDDWPVISPVTMECVSNGKGSHKLPSAKGFQNVPNFLHIRKKNESKYDVRQDGTISLVPGPCDLTAAHGDVTFIGQCQRALEGQAKVRMWPLSSTTGMQAGLALYKDEHRSLRLFFDWETEEIRFEGTNKPRDFSAHSRKRLDLSGPVWLIIQYTEMGYKLLYQLDGSDEIQTLGEVNARMMTNYDFVGPVIGLYAVHDGSADAEKQSVKFTDFEVA</sequence>
<dbReference type="InterPro" id="IPR023296">
    <property type="entry name" value="Glyco_hydro_beta-prop_sf"/>
</dbReference>
<dbReference type="SUPFAM" id="SSF49899">
    <property type="entry name" value="Concanavalin A-like lectins/glucanases"/>
    <property type="match status" value="1"/>
</dbReference>
<dbReference type="GO" id="GO:0005975">
    <property type="term" value="P:carbohydrate metabolic process"/>
    <property type="evidence" value="ECO:0007669"/>
    <property type="project" value="InterPro"/>
</dbReference>
<dbReference type="Gene3D" id="2.115.10.20">
    <property type="entry name" value="Glycosyl hydrolase domain, family 43"/>
    <property type="match status" value="1"/>
</dbReference>
<dbReference type="Gene3D" id="2.60.120.200">
    <property type="match status" value="1"/>
</dbReference>
<keyword evidence="2 6" id="KW-0378">Hydrolase</keyword>
<comment type="caution">
    <text evidence="8">The sequence shown here is derived from an EMBL/GenBank/DDBJ whole genome shotgun (WGS) entry which is preliminary data.</text>
</comment>
<reference evidence="8" key="1">
    <citation type="submission" date="2022-10" db="EMBL/GenBank/DDBJ databases">
        <title>Determination and structural analysis of whole genome sequence of Sarocladium strictum F4-1.</title>
        <authorList>
            <person name="Hu L."/>
            <person name="Jiang Y."/>
        </authorList>
    </citation>
    <scope>NUCLEOTIDE SEQUENCE</scope>
    <source>
        <strain evidence="8">F4-1</strain>
    </source>
</reference>
<evidence type="ECO:0000256" key="5">
    <source>
        <dbReference type="PIRSR" id="PIRSR606710-2"/>
    </source>
</evidence>
<evidence type="ECO:0000256" key="2">
    <source>
        <dbReference type="ARBA" id="ARBA00022801"/>
    </source>
</evidence>
<evidence type="ECO:0000259" key="7">
    <source>
        <dbReference type="Pfam" id="PF17851"/>
    </source>
</evidence>
<organism evidence="8 9">
    <name type="scientific">Sarocladium strictum</name>
    <name type="common">Black bundle disease fungus</name>
    <name type="synonym">Acremonium strictum</name>
    <dbReference type="NCBI Taxonomy" id="5046"/>
    <lineage>
        <taxon>Eukaryota</taxon>
        <taxon>Fungi</taxon>
        <taxon>Dikarya</taxon>
        <taxon>Ascomycota</taxon>
        <taxon>Pezizomycotina</taxon>
        <taxon>Sordariomycetes</taxon>
        <taxon>Hypocreomycetidae</taxon>
        <taxon>Hypocreales</taxon>
        <taxon>Sarocladiaceae</taxon>
        <taxon>Sarocladium</taxon>
    </lineage>
</organism>
<feature type="active site" description="Proton donor" evidence="4">
    <location>
        <position position="194"/>
    </location>
</feature>
<dbReference type="Pfam" id="PF17851">
    <property type="entry name" value="GH43_C2"/>
    <property type="match status" value="1"/>
</dbReference>